<sequence>MFILAEATFWDWLKETPIPLLFGVILTPAGLVLILTGFGIIRLTEWIDIKRGWETVVVGVIFLAIGIFLLNITPTPTPTPTPISTSASTLIPTDRVQIIEPKDNSFFDNQQGEIDLKVAFLRPKKDEYLWIVNNPGGTKDWYPQCNLEDRECGTPIKEDVWLYKYWIKKELGIHQINIVSANKSANLAFKNYRSQALSTGDWPAIPLPDGAYPLTKVTIIVE</sequence>
<keyword evidence="1" id="KW-1133">Transmembrane helix</keyword>
<name>A0A7Z9BLX6_9CYAN</name>
<dbReference type="Proteomes" id="UP000182190">
    <property type="component" value="Unassembled WGS sequence"/>
</dbReference>
<protein>
    <submittedName>
        <fullName evidence="2">Uncharacterized protein</fullName>
    </submittedName>
</protein>
<keyword evidence="1" id="KW-0472">Membrane</keyword>
<reference evidence="2" key="1">
    <citation type="submission" date="2019-10" db="EMBL/GenBank/DDBJ databases">
        <authorList>
            <consortium name="Genoscope - CEA"/>
            <person name="William W."/>
        </authorList>
    </citation>
    <scope>NUCLEOTIDE SEQUENCE [LARGE SCALE GENOMIC DNA]</scope>
    <source>
        <strain evidence="2">BBR_PRJEB10994</strain>
    </source>
</reference>
<comment type="caution">
    <text evidence="2">The sequence shown here is derived from an EMBL/GenBank/DDBJ whole genome shotgun (WGS) entry which is preliminary data.</text>
</comment>
<accession>A0A7Z9BLX6</accession>
<organism evidence="2 3">
    <name type="scientific">Planktothrix paucivesiculata PCC 9631</name>
    <dbReference type="NCBI Taxonomy" id="671071"/>
    <lineage>
        <taxon>Bacteria</taxon>
        <taxon>Bacillati</taxon>
        <taxon>Cyanobacteriota</taxon>
        <taxon>Cyanophyceae</taxon>
        <taxon>Oscillatoriophycideae</taxon>
        <taxon>Oscillatoriales</taxon>
        <taxon>Microcoleaceae</taxon>
        <taxon>Planktothrix</taxon>
    </lineage>
</organism>
<evidence type="ECO:0000313" key="2">
    <source>
        <dbReference type="EMBL" id="VXD15298.1"/>
    </source>
</evidence>
<feature type="transmembrane region" description="Helical" evidence="1">
    <location>
        <begin position="20"/>
        <end position="41"/>
    </location>
</feature>
<dbReference type="RefSeq" id="WP_083616272.1">
    <property type="nucleotide sequence ID" value="NZ_LR734982.1"/>
</dbReference>
<keyword evidence="1" id="KW-0812">Transmembrane</keyword>
<feature type="transmembrane region" description="Helical" evidence="1">
    <location>
        <begin position="53"/>
        <end position="72"/>
    </location>
</feature>
<evidence type="ECO:0000313" key="3">
    <source>
        <dbReference type="Proteomes" id="UP000182190"/>
    </source>
</evidence>
<dbReference type="AlphaFoldDB" id="A0A7Z9BLX6"/>
<proteinExistence type="predicted"/>
<dbReference type="EMBL" id="CZCS02000024">
    <property type="protein sequence ID" value="VXD15298.1"/>
    <property type="molecule type" value="Genomic_DNA"/>
</dbReference>
<evidence type="ECO:0000256" key="1">
    <source>
        <dbReference type="SAM" id="Phobius"/>
    </source>
</evidence>
<keyword evidence="3" id="KW-1185">Reference proteome</keyword>
<gene>
    <name evidence="2" type="ORF">PL9631_120030</name>
</gene>